<evidence type="ECO:0000313" key="3">
    <source>
        <dbReference type="EMBL" id="ABJ06332.1"/>
    </source>
</evidence>
<dbReference type="HAMAP" id="MF_00489">
    <property type="entry name" value="UPF0178"/>
    <property type="match status" value="1"/>
</dbReference>
<dbReference type="CDD" id="cd18720">
    <property type="entry name" value="PIN_YqxD-like"/>
    <property type="match status" value="1"/>
</dbReference>
<dbReference type="InterPro" id="IPR003791">
    <property type="entry name" value="UPF0178"/>
</dbReference>
<proteinExistence type="inferred from homology"/>
<evidence type="ECO:0000256" key="2">
    <source>
        <dbReference type="HAMAP-Rule" id="MF_00489"/>
    </source>
</evidence>
<dbReference type="OrthoDB" id="9798918at2"/>
<dbReference type="AlphaFoldDB" id="Q07P02"/>
<dbReference type="eggNOG" id="COG1671">
    <property type="taxonomic scope" value="Bacteria"/>
</dbReference>
<dbReference type="Pfam" id="PF02639">
    <property type="entry name" value="DUF188"/>
    <property type="match status" value="1"/>
</dbReference>
<dbReference type="PANTHER" id="PTHR35146">
    <property type="entry name" value="UPF0178 PROTEIN YAII"/>
    <property type="match status" value="1"/>
</dbReference>
<sequence>MLRHGDARLILRQTQGSAAPPPHPEPAVTPIRIYVDADACPVKDEIYKVAARHRLPISVVAGGFIRVPNDPMIERIAAGSGMDAADDWIAERVSANDIVITSDIPLASRCVKKGAAVLAPNGKPFSEESIGMTLAVRNLMTDLRSAGEITGGPRGFSPRDRSTFLSTLDTTIRRLQRARADQPST</sequence>
<dbReference type="STRING" id="316055.RPE_2393"/>
<evidence type="ECO:0000256" key="1">
    <source>
        <dbReference type="ARBA" id="ARBA00008522"/>
    </source>
</evidence>
<gene>
    <name evidence="3" type="ordered locus">RPE_2393</name>
</gene>
<comment type="similarity">
    <text evidence="1 2">Belongs to the UPF0178 family.</text>
</comment>
<dbReference type="NCBIfam" id="NF001095">
    <property type="entry name" value="PRK00124.1"/>
    <property type="match status" value="1"/>
</dbReference>
<reference evidence="3" key="1">
    <citation type="submission" date="2006-09" db="EMBL/GenBank/DDBJ databases">
        <title>Complete sequence of Rhodopseudomonas palustris BisA53.</title>
        <authorList>
            <consortium name="US DOE Joint Genome Institute"/>
            <person name="Copeland A."/>
            <person name="Lucas S."/>
            <person name="Lapidus A."/>
            <person name="Barry K."/>
            <person name="Detter J.C."/>
            <person name="Glavina del Rio T."/>
            <person name="Hammon N."/>
            <person name="Israni S."/>
            <person name="Dalin E."/>
            <person name="Tice H."/>
            <person name="Pitluck S."/>
            <person name="Chain P."/>
            <person name="Malfatti S."/>
            <person name="Shin M."/>
            <person name="Vergez L."/>
            <person name="Schmutz J."/>
            <person name="Larimer F."/>
            <person name="Land M."/>
            <person name="Hauser L."/>
            <person name="Pelletier D.A."/>
            <person name="Kyrpides N."/>
            <person name="Kim E."/>
            <person name="Harwood C.S."/>
            <person name="Oda Y."/>
            <person name="Richardson P."/>
        </authorList>
    </citation>
    <scope>NUCLEOTIDE SEQUENCE [LARGE SCALE GENOMIC DNA]</scope>
    <source>
        <strain evidence="3">BisA53</strain>
    </source>
</reference>
<organism evidence="3">
    <name type="scientific">Rhodopseudomonas palustris (strain BisA53)</name>
    <dbReference type="NCBI Taxonomy" id="316055"/>
    <lineage>
        <taxon>Bacteria</taxon>
        <taxon>Pseudomonadati</taxon>
        <taxon>Pseudomonadota</taxon>
        <taxon>Alphaproteobacteria</taxon>
        <taxon>Hyphomicrobiales</taxon>
        <taxon>Nitrobacteraceae</taxon>
        <taxon>Rhodopseudomonas</taxon>
    </lineage>
</organism>
<dbReference type="EMBL" id="CP000463">
    <property type="protein sequence ID" value="ABJ06332.1"/>
    <property type="molecule type" value="Genomic_DNA"/>
</dbReference>
<name>Q07P02_RHOP5</name>
<dbReference type="KEGG" id="rpe:RPE_2393"/>
<accession>Q07P02</accession>
<protein>
    <recommendedName>
        <fullName evidence="2">UPF0178 protein RPE_2393</fullName>
    </recommendedName>
</protein>
<dbReference type="HOGENOM" id="CLU_106619_2_1_5"/>
<dbReference type="PANTHER" id="PTHR35146:SF1">
    <property type="entry name" value="UPF0178 PROTEIN YAII"/>
    <property type="match status" value="1"/>
</dbReference>